<dbReference type="GO" id="GO:0005829">
    <property type="term" value="C:cytosol"/>
    <property type="evidence" value="ECO:0007669"/>
    <property type="project" value="TreeGrafter"/>
</dbReference>
<dbReference type="STRING" id="65357.A0A024G1Q0"/>
<dbReference type="FunFam" id="3.40.1490.10:FF:000001">
    <property type="entry name" value="Peptidyl-tRNA hydrolase 2"/>
    <property type="match status" value="1"/>
</dbReference>
<comment type="caution">
    <text evidence="6">The sequence shown here is derived from an EMBL/GenBank/DDBJ whole genome shotgun (WGS) entry which is preliminary data.</text>
</comment>
<feature type="region of interest" description="Disordered" evidence="5">
    <location>
        <begin position="43"/>
        <end position="86"/>
    </location>
</feature>
<dbReference type="AlphaFoldDB" id="A0A024G1Q0"/>
<feature type="compositionally biased region" description="Polar residues" evidence="5">
    <location>
        <begin position="43"/>
        <end position="56"/>
    </location>
</feature>
<protein>
    <recommendedName>
        <fullName evidence="1">peptidyl-tRNA hydrolase</fullName>
        <ecNumber evidence="1">3.1.1.29</ecNumber>
    </recommendedName>
</protein>
<gene>
    <name evidence="6" type="ORF">BN9_012450</name>
</gene>
<proteinExistence type="inferred from homology"/>
<comment type="similarity">
    <text evidence="3">Belongs to the PTH2 family.</text>
</comment>
<reference evidence="6 7" key="1">
    <citation type="submission" date="2012-05" db="EMBL/GenBank/DDBJ databases">
        <title>Recombination and specialization in a pathogen metapopulation.</title>
        <authorList>
            <person name="Gardiner A."/>
            <person name="Kemen E."/>
            <person name="Schultz-Larsen T."/>
            <person name="MacLean D."/>
            <person name="Van Oosterhout C."/>
            <person name="Jones J.D.G."/>
        </authorList>
    </citation>
    <scope>NUCLEOTIDE SEQUENCE [LARGE SCALE GENOMIC DNA]</scope>
    <source>
        <strain evidence="6 7">Ac Nc2</strain>
    </source>
</reference>
<dbReference type="NCBIfam" id="NF003314">
    <property type="entry name" value="PRK04322.1"/>
    <property type="match status" value="1"/>
</dbReference>
<dbReference type="PANTHER" id="PTHR12649">
    <property type="entry name" value="PEPTIDYL-TRNA HYDROLASE 2"/>
    <property type="match status" value="1"/>
</dbReference>
<dbReference type="Pfam" id="PF01981">
    <property type="entry name" value="PTH2"/>
    <property type="match status" value="1"/>
</dbReference>
<evidence type="ECO:0000256" key="4">
    <source>
        <dbReference type="ARBA" id="ARBA00048707"/>
    </source>
</evidence>
<dbReference type="PANTHER" id="PTHR12649:SF11">
    <property type="entry name" value="PEPTIDYL-TRNA HYDROLASE 2, MITOCHONDRIAL"/>
    <property type="match status" value="1"/>
</dbReference>
<dbReference type="CDD" id="cd02430">
    <property type="entry name" value="PTH2"/>
    <property type="match status" value="1"/>
</dbReference>
<dbReference type="FunCoup" id="A0A024G1Q0">
    <property type="interactions" value="731"/>
</dbReference>
<dbReference type="SUPFAM" id="SSF102462">
    <property type="entry name" value="Peptidyl-tRNA hydrolase II"/>
    <property type="match status" value="1"/>
</dbReference>
<accession>A0A024G1Q0</accession>
<dbReference type="InterPro" id="IPR023476">
    <property type="entry name" value="Pep_tRNA_hydro_II_dom_sf"/>
</dbReference>
<dbReference type="Proteomes" id="UP000053237">
    <property type="component" value="Unassembled WGS sequence"/>
</dbReference>
<sequence>MDDIMWKCSTAFVLGAATHYLISTYLSNEKRNEIWESVRSAKSSNYTGSSAPSSTDASEHTPGDDMAASKEIASESSEDNDWEGKDSSLWQPQKMVLCVRTDLGMGKGKIAAQCCHATLGAYKLALRKNPKNVETWEAIGQAKVCLKIESEEELAQLAETANALHLNHYIVVDAGRTQIAPDTKTVLGIGPASVDDIDVVTRHLKLL</sequence>
<comment type="catalytic activity">
    <reaction evidence="4">
        <text>an N-acyl-L-alpha-aminoacyl-tRNA + H2O = an N-acyl-L-amino acid + a tRNA + H(+)</text>
        <dbReference type="Rhea" id="RHEA:54448"/>
        <dbReference type="Rhea" id="RHEA-COMP:10123"/>
        <dbReference type="Rhea" id="RHEA-COMP:13883"/>
        <dbReference type="ChEBI" id="CHEBI:15377"/>
        <dbReference type="ChEBI" id="CHEBI:15378"/>
        <dbReference type="ChEBI" id="CHEBI:59874"/>
        <dbReference type="ChEBI" id="CHEBI:78442"/>
        <dbReference type="ChEBI" id="CHEBI:138191"/>
        <dbReference type="EC" id="3.1.1.29"/>
    </reaction>
</comment>
<dbReference type="OrthoDB" id="1733656at2759"/>
<organism evidence="6 7">
    <name type="scientific">Albugo candida</name>
    <dbReference type="NCBI Taxonomy" id="65357"/>
    <lineage>
        <taxon>Eukaryota</taxon>
        <taxon>Sar</taxon>
        <taxon>Stramenopiles</taxon>
        <taxon>Oomycota</taxon>
        <taxon>Peronosporomycetes</taxon>
        <taxon>Albuginales</taxon>
        <taxon>Albuginaceae</taxon>
        <taxon>Albugo</taxon>
    </lineage>
</organism>
<dbReference type="NCBIfam" id="TIGR00283">
    <property type="entry name" value="arch_pth2"/>
    <property type="match status" value="1"/>
</dbReference>
<dbReference type="EMBL" id="CAIX01000009">
    <property type="protein sequence ID" value="CCI40461.1"/>
    <property type="molecule type" value="Genomic_DNA"/>
</dbReference>
<evidence type="ECO:0000313" key="6">
    <source>
        <dbReference type="EMBL" id="CCI40461.1"/>
    </source>
</evidence>
<dbReference type="Gene3D" id="3.40.1490.10">
    <property type="entry name" value="Bit1"/>
    <property type="match status" value="1"/>
</dbReference>
<evidence type="ECO:0000256" key="5">
    <source>
        <dbReference type="SAM" id="MobiDB-lite"/>
    </source>
</evidence>
<keyword evidence="7" id="KW-1185">Reference proteome</keyword>
<keyword evidence="2" id="KW-0378">Hydrolase</keyword>
<dbReference type="InParanoid" id="A0A024G1Q0"/>
<name>A0A024G1Q0_9STRA</name>
<evidence type="ECO:0000313" key="7">
    <source>
        <dbReference type="Proteomes" id="UP000053237"/>
    </source>
</evidence>
<evidence type="ECO:0000256" key="2">
    <source>
        <dbReference type="ARBA" id="ARBA00022801"/>
    </source>
</evidence>
<evidence type="ECO:0000256" key="3">
    <source>
        <dbReference type="ARBA" id="ARBA00038050"/>
    </source>
</evidence>
<dbReference type="EC" id="3.1.1.29" evidence="1"/>
<dbReference type="InterPro" id="IPR002833">
    <property type="entry name" value="PTH2"/>
</dbReference>
<evidence type="ECO:0000256" key="1">
    <source>
        <dbReference type="ARBA" id="ARBA00013260"/>
    </source>
</evidence>
<dbReference type="GO" id="GO:0004045">
    <property type="term" value="F:peptidyl-tRNA hydrolase activity"/>
    <property type="evidence" value="ECO:0007669"/>
    <property type="project" value="UniProtKB-EC"/>
</dbReference>